<protein>
    <submittedName>
        <fullName evidence="1">F-box domain-containing protein</fullName>
    </submittedName>
</protein>
<reference evidence="1" key="1">
    <citation type="submission" date="2020-05" db="EMBL/GenBank/DDBJ databases">
        <title>Mycena genomes resolve the evolution of fungal bioluminescence.</title>
        <authorList>
            <person name="Tsai I.J."/>
        </authorList>
    </citation>
    <scope>NUCLEOTIDE SEQUENCE</scope>
    <source>
        <strain evidence="1">160909Yilan</strain>
    </source>
</reference>
<gene>
    <name evidence="1" type="ORF">MSAN_01792600</name>
</gene>
<accession>A0A8H7CUF1</accession>
<dbReference type="EMBL" id="JACAZH010000017">
    <property type="protein sequence ID" value="KAF7348386.1"/>
    <property type="molecule type" value="Genomic_DNA"/>
</dbReference>
<keyword evidence="2" id="KW-1185">Reference proteome</keyword>
<evidence type="ECO:0000313" key="1">
    <source>
        <dbReference type="EMBL" id="KAF7348386.1"/>
    </source>
</evidence>
<proteinExistence type="predicted"/>
<organism evidence="1 2">
    <name type="scientific">Mycena sanguinolenta</name>
    <dbReference type="NCBI Taxonomy" id="230812"/>
    <lineage>
        <taxon>Eukaryota</taxon>
        <taxon>Fungi</taxon>
        <taxon>Dikarya</taxon>
        <taxon>Basidiomycota</taxon>
        <taxon>Agaricomycotina</taxon>
        <taxon>Agaricomycetes</taxon>
        <taxon>Agaricomycetidae</taxon>
        <taxon>Agaricales</taxon>
        <taxon>Marasmiineae</taxon>
        <taxon>Mycenaceae</taxon>
        <taxon>Mycena</taxon>
    </lineage>
</organism>
<dbReference type="Proteomes" id="UP000623467">
    <property type="component" value="Unassembled WGS sequence"/>
</dbReference>
<comment type="caution">
    <text evidence="1">The sequence shown here is derived from an EMBL/GenBank/DDBJ whole genome shotgun (WGS) entry which is preliminary data.</text>
</comment>
<name>A0A8H7CUF1_9AGAR</name>
<evidence type="ECO:0000313" key="2">
    <source>
        <dbReference type="Proteomes" id="UP000623467"/>
    </source>
</evidence>
<dbReference type="AlphaFoldDB" id="A0A8H7CUF1"/>
<sequence>MTGHLPDEIISEILSPALKVSDDVFSDTSFDSPFAGRFCESSSAFLLVCKAWLRVATPLLYRVVVLRSKAQATALELALRQKTELGQFILKLRVEGGYGASMLNIIKTAPNVKDMVVSINIWSTDNVSGLVRGLPTMNLTRVIMFDTRSYISRNKNSQAVLDTLKQCIEQHWKQLAVFELPQGSYYSGRALIAIASALSVAPALKVVVIPAAPLYDATPPQYLSLIAKESTTTAYRVPAAGRSQSSSFCFFIMPSFQSLESAWASQNPGDALSVSRSPTPTPSSSKLQLQYSTESVPEEIWDRILHFAMARDPKNRETQPRRLWLVSKKFARLSLPYLKESPVIRTPFQYDDFIERLKSDSSLRSQVRTLYFDTNTALDLRPVFGVPFLVNIIGLFPVDVTLKVFSDLAKHRGSTLVRLEGVNVAKSSNLGDTAVFSKFTNIRSLAMGFKASFASCTSVPSSALDTLEQLKLTNFDPSLMAIFCQMDLPAIRCASFPSENAGLGPFLTKHGAKLQTLTIVLGTHRLLRLFDACPAVVDLTVIYTECELLFESSPSLETITFTTDVKK</sequence>
<dbReference type="OrthoDB" id="2908272at2759"/>